<proteinExistence type="predicted"/>
<dbReference type="EMBL" id="HBHX01000092">
    <property type="protein sequence ID" value="CAE0095624.1"/>
    <property type="molecule type" value="Transcribed_RNA"/>
</dbReference>
<organism evidence="3">
    <name type="scientific">Haptolina ericina</name>
    <dbReference type="NCBI Taxonomy" id="156174"/>
    <lineage>
        <taxon>Eukaryota</taxon>
        <taxon>Haptista</taxon>
        <taxon>Haptophyta</taxon>
        <taxon>Prymnesiophyceae</taxon>
        <taxon>Prymnesiales</taxon>
        <taxon>Prymnesiaceae</taxon>
        <taxon>Haptolina</taxon>
    </lineage>
</organism>
<sequence length="542" mass="60735">MEELASAVNAGVEVVLIVKEGSRWPNRNGDLVEVFPPPELLDALEPPECRAAFARRAITHTNEYYAAFSHNLMQAIETTLKEHRRQHGQPPEGQDNPDRLVVAQRRQLLLARSHNSDHRKQRLASAHFSEPELVTATLESAVSSPAALIDVDSLESAIDDAGPDADPRLLSAAKWKLERAQEQAGHTAMVKQEAARAGTGCEFRFLRVETLLDRSISSLPPHQNDDDLYALLYLTIAESCQHLFREKVLVVSHRWDRPEEPDPSGTQLKALKRFLRAHTQYEYVWVDYSCMPQGERTKEEQEAFNLMLGNINLLFLGASVLILLDMSYCSRFWTQFEAWTGFQEVDSDGVLRSAPEDNRRCFIECIHNANEYTKLGLIEMWSNKTPEEAYNILSRDDVSVTNQKDKEAQLPKIKTFKEHVHQTWLMASKHQSDAGISPTRTPSRKAAVEPGSCGPVSGSDHKLVGRSPSADLSPSFSPVRFEAESSGGSAILSMLETQAELNDAQAETIQHLNRQAETQAKIIKKLNQQVMRLSLGHIKGAF</sequence>
<dbReference type="EMBL" id="HBHX01000094">
    <property type="protein sequence ID" value="CAE0095629.1"/>
    <property type="molecule type" value="Transcribed_RNA"/>
</dbReference>
<reference evidence="3" key="1">
    <citation type="submission" date="2021-01" db="EMBL/GenBank/DDBJ databases">
        <authorList>
            <person name="Corre E."/>
            <person name="Pelletier E."/>
            <person name="Niang G."/>
            <person name="Scheremetjew M."/>
            <person name="Finn R."/>
            <person name="Kale V."/>
            <person name="Holt S."/>
            <person name="Cochrane G."/>
            <person name="Meng A."/>
            <person name="Brown T."/>
            <person name="Cohen L."/>
        </authorList>
    </citation>
    <scope>NUCLEOTIDE SEQUENCE</scope>
    <source>
        <strain evidence="3">CCMP281</strain>
    </source>
</reference>
<dbReference type="AlphaFoldDB" id="A0A6T8Z4W3"/>
<dbReference type="EMBL" id="HBHX01000095">
    <property type="protein sequence ID" value="CAE0095632.1"/>
    <property type="molecule type" value="Transcribed_RNA"/>
</dbReference>
<accession>A0A6T8Z4W3</accession>
<dbReference type="EMBL" id="HBHX01000096">
    <property type="protein sequence ID" value="CAE0095634.1"/>
    <property type="molecule type" value="Transcribed_RNA"/>
</dbReference>
<protein>
    <recommendedName>
        <fullName evidence="6">Heterokaryon incompatibility domain-containing protein</fullName>
    </recommendedName>
</protein>
<evidence type="ECO:0008006" key="6">
    <source>
        <dbReference type="Google" id="ProtNLM"/>
    </source>
</evidence>
<evidence type="ECO:0000313" key="5">
    <source>
        <dbReference type="EMBL" id="CAE0095634.1"/>
    </source>
</evidence>
<feature type="region of interest" description="Disordered" evidence="1">
    <location>
        <begin position="429"/>
        <end position="478"/>
    </location>
</feature>
<evidence type="ECO:0000256" key="1">
    <source>
        <dbReference type="SAM" id="MobiDB-lite"/>
    </source>
</evidence>
<evidence type="ECO:0000313" key="2">
    <source>
        <dbReference type="EMBL" id="CAE0095624.1"/>
    </source>
</evidence>
<gene>
    <name evidence="2" type="ORF">HERI1096_LOCUS51</name>
    <name evidence="3" type="ORF">HERI1096_LOCUS52</name>
    <name evidence="4" type="ORF">HERI1096_LOCUS53</name>
    <name evidence="5" type="ORF">HERI1096_LOCUS54</name>
</gene>
<name>A0A6T8Z4W3_9EUKA</name>
<evidence type="ECO:0000313" key="3">
    <source>
        <dbReference type="EMBL" id="CAE0095629.1"/>
    </source>
</evidence>
<evidence type="ECO:0000313" key="4">
    <source>
        <dbReference type="EMBL" id="CAE0095632.1"/>
    </source>
</evidence>